<feature type="transmembrane region" description="Helical" evidence="1">
    <location>
        <begin position="84"/>
        <end position="104"/>
    </location>
</feature>
<feature type="transmembrane region" description="Helical" evidence="1">
    <location>
        <begin position="175"/>
        <end position="195"/>
    </location>
</feature>
<evidence type="ECO:0000313" key="9">
    <source>
        <dbReference type="Proteomes" id="UP000600220"/>
    </source>
</evidence>
<gene>
    <name evidence="3" type="ORF">DD902_01670</name>
    <name evidence="5" type="ORF">DV961_03195</name>
    <name evidence="2" type="ORF">EGV54_09565</name>
    <name evidence="4" type="ORF">JGZ15_09715</name>
</gene>
<dbReference type="Proteomes" id="UP000600220">
    <property type="component" value="Unassembled WGS sequence"/>
</dbReference>
<name>A0A161W5D2_STAPS</name>
<feature type="transmembrane region" description="Helical" evidence="1">
    <location>
        <begin position="28"/>
        <end position="47"/>
    </location>
</feature>
<dbReference type="GeneID" id="93824561"/>
<evidence type="ECO:0000313" key="6">
    <source>
        <dbReference type="Proteomes" id="UP000246800"/>
    </source>
</evidence>
<reference evidence="4 8" key="5">
    <citation type="submission" date="2020-12" db="EMBL/GenBank/DDBJ databases">
        <title>Whole genome sequencing and de novo assembly of Staphylococcus pseudintermedius: a novel pangenome approach to unravel pathogenesis of canine pyoderma.</title>
        <authorList>
            <person name="Ferrer L."/>
            <person name="Perez D."/>
            <person name="Fonticoba R."/>
            <person name="Vines J."/>
            <person name="Fabregas N."/>
            <person name="Madronero S."/>
            <person name="Meroni G."/>
            <person name="Martino P."/>
            <person name="Martinez S."/>
            <person name="Cusco A."/>
            <person name="Migura L."/>
            <person name="Francino O."/>
        </authorList>
    </citation>
    <scope>NUCLEOTIDE SEQUENCE [LARGE SCALE GENOMIC DNA]</scope>
    <source>
        <strain evidence="4 8">HSP080</strain>
    </source>
</reference>
<dbReference type="EMBL" id="QEIT01000010">
    <property type="protein sequence ID" value="PWZ76747.1"/>
    <property type="molecule type" value="Genomic_DNA"/>
</dbReference>
<accession>A0A161W5D2</accession>
<evidence type="ECO:0000313" key="2">
    <source>
        <dbReference type="EMBL" id="EGQ4385337.1"/>
    </source>
</evidence>
<evidence type="ECO:0000313" key="8">
    <source>
        <dbReference type="Proteomes" id="UP000595859"/>
    </source>
</evidence>
<dbReference type="AlphaFoldDB" id="A0A161W5D2"/>
<dbReference type="Proteomes" id="UP000256409">
    <property type="component" value="Unassembled WGS sequence"/>
</dbReference>
<feature type="transmembrane region" description="Helical" evidence="1">
    <location>
        <begin position="110"/>
        <end position="130"/>
    </location>
</feature>
<dbReference type="RefSeq" id="WP_037543793.1">
    <property type="nucleotide sequence ID" value="NZ_AP019372.1"/>
</dbReference>
<evidence type="ECO:0000313" key="4">
    <source>
        <dbReference type="EMBL" id="QQM97740.1"/>
    </source>
</evidence>
<reference evidence="5" key="2">
    <citation type="journal article" date="2018" name="Vet. Microbiol.">
        <title>Methicillin-resistant staphylococci amongst veterinary personnel, personnel-owned pets, patients and the hospital environment of two small animal veterinary hospitals.</title>
        <authorList>
            <person name="Worthing K.A."/>
            <person name="Brown J."/>
            <person name="Gerber L."/>
            <person name="Abraham S."/>
            <person name="Trott D."/>
            <person name="Norris J.M."/>
        </authorList>
    </citation>
    <scope>NUCLEOTIDE SEQUENCE</scope>
    <source>
        <strain evidence="5">ST496-2</strain>
    </source>
</reference>
<reference evidence="3 6" key="1">
    <citation type="journal article" date="2018" name="Vet. Microbiol.">
        <title>Clonal diversity and geographic distribution of methicillin-resistant Staphylococcus pseudintermedius from Australian animals: Discovery of novel sequence types.</title>
        <authorList>
            <person name="Worthing K.A."/>
            <person name="Abraham S."/>
            <person name="Coombs G.W."/>
            <person name="Pang S."/>
            <person name="Saputra S."/>
            <person name="Jordan D."/>
            <person name="Trott D.J."/>
            <person name="Norris J.M."/>
        </authorList>
    </citation>
    <scope>NUCLEOTIDE SEQUENCE [LARGE SCALE GENOMIC DNA]</scope>
    <source>
        <strain evidence="3 6">ST525 1</strain>
    </source>
</reference>
<organism evidence="3 6">
    <name type="scientific">Staphylococcus pseudintermedius</name>
    <dbReference type="NCBI Taxonomy" id="283734"/>
    <lineage>
        <taxon>Bacteria</taxon>
        <taxon>Bacillati</taxon>
        <taxon>Bacillota</taxon>
        <taxon>Bacilli</taxon>
        <taxon>Bacillales</taxon>
        <taxon>Staphylococcaceae</taxon>
        <taxon>Staphylococcus</taxon>
        <taxon>Staphylococcus intermedius group</taxon>
    </lineage>
</organism>
<keyword evidence="9" id="KW-1185">Reference proteome</keyword>
<dbReference type="EMBL" id="QQPC01000014">
    <property type="protein sequence ID" value="REA83311.1"/>
    <property type="molecule type" value="Genomic_DNA"/>
</dbReference>
<feature type="transmembrane region" description="Helical" evidence="1">
    <location>
        <begin position="53"/>
        <end position="72"/>
    </location>
</feature>
<keyword evidence="1" id="KW-1133">Transmembrane helix</keyword>
<evidence type="ECO:0000313" key="5">
    <source>
        <dbReference type="EMBL" id="REA83311.1"/>
    </source>
</evidence>
<feature type="transmembrane region" description="Helical" evidence="1">
    <location>
        <begin position="6"/>
        <end position="21"/>
    </location>
</feature>
<evidence type="ECO:0000313" key="3">
    <source>
        <dbReference type="EMBL" id="PWZ76747.1"/>
    </source>
</evidence>
<feature type="transmembrane region" description="Helical" evidence="1">
    <location>
        <begin position="151"/>
        <end position="169"/>
    </location>
</feature>
<dbReference type="EMBL" id="AAXKXX010000015">
    <property type="protein sequence ID" value="EGQ4385337.1"/>
    <property type="molecule type" value="Genomic_DNA"/>
</dbReference>
<reference evidence="2 9" key="4">
    <citation type="submission" date="2018-11" db="EMBL/GenBank/DDBJ databases">
        <authorList>
            <consortium name="Veterinary Laboratory Investigation and Response Network"/>
        </authorList>
    </citation>
    <scope>NUCLEOTIDE SEQUENCE [LARGE SCALE GENOMIC DNA]</scope>
    <source>
        <strain evidence="2 9">SPSE-18-VL-LA-PA-Ryan-0021</strain>
    </source>
</reference>
<evidence type="ECO:0000313" key="7">
    <source>
        <dbReference type="Proteomes" id="UP000256409"/>
    </source>
</evidence>
<dbReference type="EMBL" id="CP066884">
    <property type="protein sequence ID" value="QQM97740.1"/>
    <property type="molecule type" value="Genomic_DNA"/>
</dbReference>
<keyword evidence="1" id="KW-0812">Transmembrane</keyword>
<evidence type="ECO:0000256" key="1">
    <source>
        <dbReference type="SAM" id="Phobius"/>
    </source>
</evidence>
<dbReference type="OrthoDB" id="2409283at2"/>
<keyword evidence="1" id="KW-0472">Membrane</keyword>
<dbReference type="Proteomes" id="UP000595859">
    <property type="component" value="Chromosome"/>
</dbReference>
<proteinExistence type="predicted"/>
<dbReference type="Proteomes" id="UP000246800">
    <property type="component" value="Unassembled WGS sequence"/>
</dbReference>
<sequence>MALFVILNIIIVVGVFLIDMYRHQYQYVRLSAFLFAITVNSLLNPILLNQLNFITMSSFLMYFIWFILQIYLDRHVRTFKIHNQKFFAGITAMIISILFVVMTQTADQTIYMSVPYLAPAIFLFGAILQFSSVLHSPRFETFYRRLKMENPLFIGACFIVASMILMMLLTPFWYLYLIIYACLILIFLLEQIFILEKDD</sequence>
<reference evidence="7" key="3">
    <citation type="journal article" date="2018" name="Vet. Microbiol.">
        <title>Molecular epidemiology of methicillin-resistant staphylococci amongst veterinary personnel, personnel-owned pets, patients and the hospital environment of two companion animal veterinary hospitals.</title>
        <authorList>
            <person name="Worthing K.A."/>
            <person name="Brown J."/>
            <person name="Gerber L."/>
            <person name="Abraham S."/>
            <person name="Trott D."/>
            <person name="Norris J.M."/>
        </authorList>
    </citation>
    <scope>NUCLEOTIDE SEQUENCE [LARGE SCALE GENOMIC DNA]</scope>
    <source>
        <strain evidence="7">ST496-2</strain>
    </source>
</reference>
<dbReference type="eggNOG" id="ENOG503052N">
    <property type="taxonomic scope" value="Bacteria"/>
</dbReference>
<protein>
    <submittedName>
        <fullName evidence="3">Uncharacterized protein</fullName>
    </submittedName>
</protein>